<dbReference type="EMBL" id="KV418446">
    <property type="protein sequence ID" value="KZP02589.1"/>
    <property type="molecule type" value="Genomic_DNA"/>
</dbReference>
<reference evidence="2 3" key="1">
    <citation type="journal article" date="2016" name="Mol. Biol. Evol.">
        <title>Comparative Genomics of Early-Diverging Mushroom-Forming Fungi Provides Insights into the Origins of Lignocellulose Decay Capabilities.</title>
        <authorList>
            <person name="Nagy L.G."/>
            <person name="Riley R."/>
            <person name="Tritt A."/>
            <person name="Adam C."/>
            <person name="Daum C."/>
            <person name="Floudas D."/>
            <person name="Sun H."/>
            <person name="Yadav J.S."/>
            <person name="Pangilinan J."/>
            <person name="Larsson K.H."/>
            <person name="Matsuura K."/>
            <person name="Barry K."/>
            <person name="Labutti K."/>
            <person name="Kuo R."/>
            <person name="Ohm R.A."/>
            <person name="Bhattacharya S.S."/>
            <person name="Shirouzu T."/>
            <person name="Yoshinaga Y."/>
            <person name="Martin F.M."/>
            <person name="Grigoriev I.V."/>
            <person name="Hibbett D.S."/>
        </authorList>
    </citation>
    <scope>NUCLEOTIDE SEQUENCE [LARGE SCALE GENOMIC DNA]</scope>
    <source>
        <strain evidence="2 3">CBS 109695</strain>
    </source>
</reference>
<sequence length="354" mass="39617">MAKRKADAFVTGGDPPATDPKKAKVAQDPPRNVSPPPLKRIIISALEHTTAQGTFSYRGKGLLKDSIPLDHNISGSLPLLTPLLTKAGKVAKRQPVSTSKPLDWWRAQCVFRGLSQAGKLSALQERLRSVQNASMTEELRVLEKKLDHDFRIKNAEAYDKMWKGLESDQRKAEEDMERFLEEKFLGTQPAATAVALISRGDESPNYLGISHYTISHSAENLGLACEFVKTRRPDERQPYREEEWTVVGPTRAEVSAKIKELRDESQRSLAIAQAAKDEHSTQRIAQLVMGEAGDPGTKWDVSGTWIIDCPYVQEQWGDEGKDECQLVITFEPASEGLRMWASFNFLVHTGVFRF</sequence>
<feature type="region of interest" description="Disordered" evidence="1">
    <location>
        <begin position="1"/>
        <end position="36"/>
    </location>
</feature>
<protein>
    <submittedName>
        <fullName evidence="2">Uncharacterized protein</fullName>
    </submittedName>
</protein>
<accession>A0A167T5M6</accession>
<dbReference type="AlphaFoldDB" id="A0A167T5M6"/>
<keyword evidence="3" id="KW-1185">Reference proteome</keyword>
<gene>
    <name evidence="2" type="ORF">FIBSPDRAFT_1055778</name>
</gene>
<organism evidence="2 3">
    <name type="scientific">Athelia psychrophila</name>
    <dbReference type="NCBI Taxonomy" id="1759441"/>
    <lineage>
        <taxon>Eukaryota</taxon>
        <taxon>Fungi</taxon>
        <taxon>Dikarya</taxon>
        <taxon>Basidiomycota</taxon>
        <taxon>Agaricomycotina</taxon>
        <taxon>Agaricomycetes</taxon>
        <taxon>Agaricomycetidae</taxon>
        <taxon>Atheliales</taxon>
        <taxon>Atheliaceae</taxon>
        <taxon>Athelia</taxon>
    </lineage>
</organism>
<dbReference type="Proteomes" id="UP000076532">
    <property type="component" value="Unassembled WGS sequence"/>
</dbReference>
<evidence type="ECO:0000313" key="3">
    <source>
        <dbReference type="Proteomes" id="UP000076532"/>
    </source>
</evidence>
<evidence type="ECO:0000313" key="2">
    <source>
        <dbReference type="EMBL" id="KZP02589.1"/>
    </source>
</evidence>
<name>A0A167T5M6_9AGAM</name>
<proteinExistence type="predicted"/>
<feature type="non-terminal residue" evidence="2">
    <location>
        <position position="354"/>
    </location>
</feature>
<evidence type="ECO:0000256" key="1">
    <source>
        <dbReference type="SAM" id="MobiDB-lite"/>
    </source>
</evidence>
<dbReference type="OrthoDB" id="4630416at2759"/>